<name>A0A9J6G946_HAELO</name>
<reference evidence="1 2" key="1">
    <citation type="journal article" date="2020" name="Cell">
        <title>Large-Scale Comparative Analyses of Tick Genomes Elucidate Their Genetic Diversity and Vector Capacities.</title>
        <authorList>
            <consortium name="Tick Genome and Microbiome Consortium (TIGMIC)"/>
            <person name="Jia N."/>
            <person name="Wang J."/>
            <person name="Shi W."/>
            <person name="Du L."/>
            <person name="Sun Y."/>
            <person name="Zhan W."/>
            <person name="Jiang J.F."/>
            <person name="Wang Q."/>
            <person name="Zhang B."/>
            <person name="Ji P."/>
            <person name="Bell-Sakyi L."/>
            <person name="Cui X.M."/>
            <person name="Yuan T.T."/>
            <person name="Jiang B.G."/>
            <person name="Yang W.F."/>
            <person name="Lam T.T."/>
            <person name="Chang Q.C."/>
            <person name="Ding S.J."/>
            <person name="Wang X.J."/>
            <person name="Zhu J.G."/>
            <person name="Ruan X.D."/>
            <person name="Zhao L."/>
            <person name="Wei J.T."/>
            <person name="Ye R.Z."/>
            <person name="Que T.C."/>
            <person name="Du C.H."/>
            <person name="Zhou Y.H."/>
            <person name="Cheng J.X."/>
            <person name="Dai P.F."/>
            <person name="Guo W.B."/>
            <person name="Han X.H."/>
            <person name="Huang E.J."/>
            <person name="Li L.F."/>
            <person name="Wei W."/>
            <person name="Gao Y.C."/>
            <person name="Liu J.Z."/>
            <person name="Shao H.Z."/>
            <person name="Wang X."/>
            <person name="Wang C.C."/>
            <person name="Yang T.C."/>
            <person name="Huo Q.B."/>
            <person name="Li W."/>
            <person name="Chen H.Y."/>
            <person name="Chen S.E."/>
            <person name="Zhou L.G."/>
            <person name="Ni X.B."/>
            <person name="Tian J.H."/>
            <person name="Sheng Y."/>
            <person name="Liu T."/>
            <person name="Pan Y.S."/>
            <person name="Xia L.Y."/>
            <person name="Li J."/>
            <person name="Zhao F."/>
            <person name="Cao W.C."/>
        </authorList>
    </citation>
    <scope>NUCLEOTIDE SEQUENCE [LARGE SCALE GENOMIC DNA]</scope>
    <source>
        <strain evidence="1">HaeL-2018</strain>
    </source>
</reference>
<comment type="caution">
    <text evidence="1">The sequence shown here is derived from an EMBL/GenBank/DDBJ whole genome shotgun (WGS) entry which is preliminary data.</text>
</comment>
<evidence type="ECO:0000313" key="1">
    <source>
        <dbReference type="EMBL" id="KAH9371056.1"/>
    </source>
</evidence>
<dbReference type="VEuPathDB" id="VectorBase:HLOH_043440"/>
<gene>
    <name evidence="1" type="ORF">HPB48_009056</name>
</gene>
<dbReference type="Proteomes" id="UP000821853">
    <property type="component" value="Chromosome 3"/>
</dbReference>
<dbReference type="AlphaFoldDB" id="A0A9J6G946"/>
<organism evidence="1 2">
    <name type="scientific">Haemaphysalis longicornis</name>
    <name type="common">Bush tick</name>
    <dbReference type="NCBI Taxonomy" id="44386"/>
    <lineage>
        <taxon>Eukaryota</taxon>
        <taxon>Metazoa</taxon>
        <taxon>Ecdysozoa</taxon>
        <taxon>Arthropoda</taxon>
        <taxon>Chelicerata</taxon>
        <taxon>Arachnida</taxon>
        <taxon>Acari</taxon>
        <taxon>Parasitiformes</taxon>
        <taxon>Ixodida</taxon>
        <taxon>Ixodoidea</taxon>
        <taxon>Ixodidae</taxon>
        <taxon>Haemaphysalinae</taxon>
        <taxon>Haemaphysalis</taxon>
    </lineage>
</organism>
<sequence>MYVAATMPPTTGVLQSAASVGVPTITRAEELAIPLAITDPQCTTVPSDSKTAILHYARKLCVCGSCSYPSWCVSQ</sequence>
<protein>
    <submittedName>
        <fullName evidence="1">Uncharacterized protein</fullName>
    </submittedName>
</protein>
<dbReference type="EMBL" id="JABSTR010000005">
    <property type="protein sequence ID" value="KAH9371056.1"/>
    <property type="molecule type" value="Genomic_DNA"/>
</dbReference>
<accession>A0A9J6G946</accession>
<proteinExistence type="predicted"/>
<evidence type="ECO:0000313" key="2">
    <source>
        <dbReference type="Proteomes" id="UP000821853"/>
    </source>
</evidence>
<keyword evidence="2" id="KW-1185">Reference proteome</keyword>